<evidence type="ECO:0000259" key="8">
    <source>
        <dbReference type="PROSITE" id="PS50880"/>
    </source>
</evidence>
<dbReference type="InterPro" id="IPR023627">
    <property type="entry name" value="Rcmb_RecR"/>
</dbReference>
<dbReference type="OrthoDB" id="9802672at2"/>
<evidence type="ECO:0000256" key="2">
    <source>
        <dbReference type="ARBA" id="ARBA00022763"/>
    </source>
</evidence>
<evidence type="ECO:0000256" key="6">
    <source>
        <dbReference type="ARBA" id="ARBA00023204"/>
    </source>
</evidence>
<dbReference type="InterPro" id="IPR034137">
    <property type="entry name" value="TOPRIM_RecR"/>
</dbReference>
<dbReference type="Pfam" id="PF02132">
    <property type="entry name" value="RecR_ZnF"/>
    <property type="match status" value="1"/>
</dbReference>
<dbReference type="HAMAP" id="MF_00017">
    <property type="entry name" value="RecR"/>
    <property type="match status" value="1"/>
</dbReference>
<dbReference type="SMART" id="SM00493">
    <property type="entry name" value="TOPRIM"/>
    <property type="match status" value="1"/>
</dbReference>
<sequence length="194" mass="22229">MYPKRFEDLIHAFQLLPGVGEKTAQRYAYTVLDWNAEEREIFINAISHMKEDIHRCKICGNLSDGEICDICSDVNRNHHMICVVQSPKDIQSFESMQEYNGVYHVLNGTINIQKGILPDQLNIESLKNRIESENIEEIILATDPTVDGETTALYLEKIFKDHVKVTRLAYGIPMGSHLDYADSLTLLKAFENRK</sequence>
<dbReference type="NCBIfam" id="TIGR00615">
    <property type="entry name" value="recR"/>
    <property type="match status" value="1"/>
</dbReference>
<dbReference type="Pfam" id="PF21176">
    <property type="entry name" value="RecR_HhH"/>
    <property type="match status" value="1"/>
</dbReference>
<keyword evidence="10" id="KW-1185">Reference proteome</keyword>
<dbReference type="Gene3D" id="1.10.8.420">
    <property type="entry name" value="RecR Domain 1"/>
    <property type="match status" value="1"/>
</dbReference>
<dbReference type="Pfam" id="PF21175">
    <property type="entry name" value="RecR_C"/>
    <property type="match status" value="1"/>
</dbReference>
<keyword evidence="6 7" id="KW-0234">DNA repair</keyword>
<dbReference type="Proteomes" id="UP000276568">
    <property type="component" value="Unassembled WGS sequence"/>
</dbReference>
<evidence type="ECO:0000256" key="1">
    <source>
        <dbReference type="ARBA" id="ARBA00022723"/>
    </source>
</evidence>
<dbReference type="AlphaFoldDB" id="A0A3N0I1W4"/>
<evidence type="ECO:0000313" key="10">
    <source>
        <dbReference type="Proteomes" id="UP000276568"/>
    </source>
</evidence>
<feature type="zinc finger region" description="C4-type" evidence="7">
    <location>
        <begin position="56"/>
        <end position="71"/>
    </location>
</feature>
<evidence type="ECO:0000256" key="5">
    <source>
        <dbReference type="ARBA" id="ARBA00023172"/>
    </source>
</evidence>
<evidence type="ECO:0000313" key="9">
    <source>
        <dbReference type="EMBL" id="RNM30566.1"/>
    </source>
</evidence>
<dbReference type="Gene3D" id="6.10.250.240">
    <property type="match status" value="1"/>
</dbReference>
<keyword evidence="4 7" id="KW-0862">Zinc</keyword>
<dbReference type="CDD" id="cd01025">
    <property type="entry name" value="TOPRIM_recR"/>
    <property type="match status" value="1"/>
</dbReference>
<dbReference type="GO" id="GO:0006310">
    <property type="term" value="P:DNA recombination"/>
    <property type="evidence" value="ECO:0007669"/>
    <property type="project" value="UniProtKB-UniRule"/>
</dbReference>
<dbReference type="PANTHER" id="PTHR30446:SF0">
    <property type="entry name" value="RECOMBINATION PROTEIN RECR"/>
    <property type="match status" value="1"/>
</dbReference>
<protein>
    <recommendedName>
        <fullName evidence="7">Recombination protein RecR</fullName>
    </recommendedName>
</protein>
<accession>A0A3N0I1W4</accession>
<dbReference type="PANTHER" id="PTHR30446">
    <property type="entry name" value="RECOMBINATION PROTEIN RECR"/>
    <property type="match status" value="1"/>
</dbReference>
<comment type="function">
    <text evidence="7">May play a role in DNA repair. It seems to be involved in an RecBC-independent recombinational process of DNA repair. It may act with RecF and RecO.</text>
</comment>
<comment type="similarity">
    <text evidence="7">Belongs to the RecR family.</text>
</comment>
<comment type="caution">
    <text evidence="9">The sequence shown here is derived from an EMBL/GenBank/DDBJ whole genome shotgun (WGS) entry which is preliminary data.</text>
</comment>
<dbReference type="Gene3D" id="3.30.60.80">
    <property type="match status" value="1"/>
</dbReference>
<keyword evidence="2 7" id="KW-0227">DNA damage</keyword>
<evidence type="ECO:0000256" key="3">
    <source>
        <dbReference type="ARBA" id="ARBA00022771"/>
    </source>
</evidence>
<proteinExistence type="inferred from homology"/>
<evidence type="ECO:0000256" key="4">
    <source>
        <dbReference type="ARBA" id="ARBA00022833"/>
    </source>
</evidence>
<organism evidence="9 10">
    <name type="scientific">Absicoccus porci</name>
    <dbReference type="NCBI Taxonomy" id="2486576"/>
    <lineage>
        <taxon>Bacteria</taxon>
        <taxon>Bacillati</taxon>
        <taxon>Bacillota</taxon>
        <taxon>Erysipelotrichia</taxon>
        <taxon>Erysipelotrichales</taxon>
        <taxon>Erysipelotrichaceae</taxon>
        <taxon>Absicoccus</taxon>
    </lineage>
</organism>
<keyword evidence="5 7" id="KW-0233">DNA recombination</keyword>
<dbReference type="SUPFAM" id="SSF111304">
    <property type="entry name" value="Recombination protein RecR"/>
    <property type="match status" value="1"/>
</dbReference>
<gene>
    <name evidence="7 9" type="primary">recR</name>
    <name evidence="9" type="ORF">EDX97_07230</name>
</gene>
<dbReference type="Gene3D" id="3.40.1360.10">
    <property type="match status" value="1"/>
</dbReference>
<name>A0A3N0I1W4_9FIRM</name>
<keyword evidence="3 7" id="KW-0863">Zinc-finger</keyword>
<dbReference type="GO" id="GO:0006281">
    <property type="term" value="P:DNA repair"/>
    <property type="evidence" value="ECO:0007669"/>
    <property type="project" value="UniProtKB-UniRule"/>
</dbReference>
<dbReference type="GO" id="GO:0008270">
    <property type="term" value="F:zinc ion binding"/>
    <property type="evidence" value="ECO:0007669"/>
    <property type="project" value="UniProtKB-KW"/>
</dbReference>
<dbReference type="InterPro" id="IPR015967">
    <property type="entry name" value="Rcmb_RecR_Znf"/>
</dbReference>
<dbReference type="Pfam" id="PF13662">
    <property type="entry name" value="Toprim_4"/>
    <property type="match status" value="1"/>
</dbReference>
<feature type="domain" description="Toprim" evidence="8">
    <location>
        <begin position="79"/>
        <end position="173"/>
    </location>
</feature>
<evidence type="ECO:0000256" key="7">
    <source>
        <dbReference type="HAMAP-Rule" id="MF_00017"/>
    </source>
</evidence>
<dbReference type="PROSITE" id="PS01300">
    <property type="entry name" value="RECR"/>
    <property type="match status" value="1"/>
</dbReference>
<dbReference type="PROSITE" id="PS50880">
    <property type="entry name" value="TOPRIM"/>
    <property type="match status" value="1"/>
</dbReference>
<reference evidence="9 10" key="1">
    <citation type="submission" date="2018-11" db="EMBL/GenBank/DDBJ databases">
        <title>Clostridium sp. nov., a member of the family Erysipelotrichaceae isolated from pig faeces.</title>
        <authorList>
            <person name="Chang Y.-H."/>
        </authorList>
    </citation>
    <scope>NUCLEOTIDE SEQUENCE [LARGE SCALE GENOMIC DNA]</scope>
    <source>
        <strain evidence="9 10">YH-panp20</strain>
    </source>
</reference>
<dbReference type="RefSeq" id="WP_128520476.1">
    <property type="nucleotide sequence ID" value="NZ_RJQC01000002.1"/>
</dbReference>
<dbReference type="EMBL" id="RJQC01000002">
    <property type="protein sequence ID" value="RNM30566.1"/>
    <property type="molecule type" value="Genomic_DNA"/>
</dbReference>
<dbReference type="InterPro" id="IPR000093">
    <property type="entry name" value="DNA_Rcmb_RecR"/>
</dbReference>
<dbReference type="InterPro" id="IPR006171">
    <property type="entry name" value="TOPRIM_dom"/>
</dbReference>
<keyword evidence="1 7" id="KW-0479">Metal-binding</keyword>
<dbReference type="GO" id="GO:0003677">
    <property type="term" value="F:DNA binding"/>
    <property type="evidence" value="ECO:0007669"/>
    <property type="project" value="UniProtKB-UniRule"/>
</dbReference>